<dbReference type="SUPFAM" id="SSF161111">
    <property type="entry name" value="Cation efflux protein transmembrane domain-like"/>
    <property type="match status" value="1"/>
</dbReference>
<dbReference type="GO" id="GO:0016020">
    <property type="term" value="C:membrane"/>
    <property type="evidence" value="ECO:0007669"/>
    <property type="project" value="UniProtKB-SubCell"/>
</dbReference>
<feature type="domain" description="Cation efflux protein transmembrane" evidence="8">
    <location>
        <begin position="24"/>
        <end position="215"/>
    </location>
</feature>
<protein>
    <submittedName>
        <fullName evidence="10">Cation diffusion facilitator family transporter</fullName>
    </submittedName>
</protein>
<evidence type="ECO:0000256" key="6">
    <source>
        <dbReference type="ARBA" id="ARBA00023136"/>
    </source>
</evidence>
<dbReference type="InterPro" id="IPR036837">
    <property type="entry name" value="Cation_efflux_CTD_sf"/>
</dbReference>
<dbReference type="GO" id="GO:0008324">
    <property type="term" value="F:monoatomic cation transmembrane transporter activity"/>
    <property type="evidence" value="ECO:0007669"/>
    <property type="project" value="InterPro"/>
</dbReference>
<feature type="transmembrane region" description="Helical" evidence="7">
    <location>
        <begin position="120"/>
        <end position="141"/>
    </location>
</feature>
<name>A0A926EQX1_9FIRM</name>
<evidence type="ECO:0000256" key="4">
    <source>
        <dbReference type="ARBA" id="ARBA00022692"/>
    </source>
</evidence>
<organism evidence="10 11">
    <name type="scientific">Paratissierella segnis</name>
    <dbReference type="NCBI Taxonomy" id="2763679"/>
    <lineage>
        <taxon>Bacteria</taxon>
        <taxon>Bacillati</taxon>
        <taxon>Bacillota</taxon>
        <taxon>Tissierellia</taxon>
        <taxon>Tissierellales</taxon>
        <taxon>Tissierellaceae</taxon>
        <taxon>Paratissierella</taxon>
    </lineage>
</organism>
<evidence type="ECO:0000313" key="11">
    <source>
        <dbReference type="Proteomes" id="UP000601171"/>
    </source>
</evidence>
<sequence length="383" mass="42719">MATKGSQDFNDSENRLRIGYLASIVGLIINVILSITKLIIGVLISSISVIADGVNNLSDSASSIITLVGFKISNMPPDREHPHGHGRVEYISALMVSFMVILVGIQFIKSSYDRIINPKAVKFELIPFVILLISITAKIWLSRFNKDLGEKIDSSGLKATAADALGDVLTTSVVVLSLVIGKFTTLPIDGFVGMVVAILIIYSGYNLVKETISPLIGEAPPKELINSIYRDILSYDYVTGAHDLTIHSYGHGKTMATIDVEFPSNIDTVTIHDIIDFAEREIGKRYNLHLVIHMDPLYPESEERYELRQQIKQIIKENPNIKSMHDFQIFQVEGEKVVEFHLVLDGNALSKQDNIEDIKAELERNMEKRCKGIKCNLVMDVEY</sequence>
<dbReference type="Gene3D" id="1.20.1510.10">
    <property type="entry name" value="Cation efflux protein transmembrane domain"/>
    <property type="match status" value="1"/>
</dbReference>
<keyword evidence="3" id="KW-0813">Transport</keyword>
<evidence type="ECO:0000256" key="2">
    <source>
        <dbReference type="ARBA" id="ARBA00008114"/>
    </source>
</evidence>
<feature type="domain" description="Cation efflux protein cytoplasmic" evidence="9">
    <location>
        <begin position="220"/>
        <end position="296"/>
    </location>
</feature>
<evidence type="ECO:0000256" key="5">
    <source>
        <dbReference type="ARBA" id="ARBA00022989"/>
    </source>
</evidence>
<evidence type="ECO:0000256" key="3">
    <source>
        <dbReference type="ARBA" id="ARBA00022448"/>
    </source>
</evidence>
<dbReference type="SUPFAM" id="SSF160240">
    <property type="entry name" value="Cation efflux protein cytoplasmic domain-like"/>
    <property type="match status" value="2"/>
</dbReference>
<dbReference type="AlphaFoldDB" id="A0A926EQX1"/>
<dbReference type="PANTHER" id="PTHR43840">
    <property type="entry name" value="MITOCHONDRIAL METAL TRANSPORTER 1-RELATED"/>
    <property type="match status" value="1"/>
</dbReference>
<dbReference type="InterPro" id="IPR027470">
    <property type="entry name" value="Cation_efflux_CTD"/>
</dbReference>
<comment type="similarity">
    <text evidence="2">Belongs to the cation diffusion facilitator (CDF) transporter (TC 2.A.4) family.</text>
</comment>
<keyword evidence="5 7" id="KW-1133">Transmembrane helix</keyword>
<gene>
    <name evidence="10" type="ORF">H8707_02790</name>
</gene>
<evidence type="ECO:0000259" key="8">
    <source>
        <dbReference type="Pfam" id="PF01545"/>
    </source>
</evidence>
<evidence type="ECO:0000313" key="10">
    <source>
        <dbReference type="EMBL" id="MBC8587171.1"/>
    </source>
</evidence>
<keyword evidence="11" id="KW-1185">Reference proteome</keyword>
<dbReference type="InterPro" id="IPR027469">
    <property type="entry name" value="Cation_efflux_TMD_sf"/>
</dbReference>
<dbReference type="Gene3D" id="3.30.70.1350">
    <property type="entry name" value="Cation efflux protein, cytoplasmic domain"/>
    <property type="match status" value="2"/>
</dbReference>
<accession>A0A926EQX1</accession>
<dbReference type="Proteomes" id="UP000601171">
    <property type="component" value="Unassembled WGS sequence"/>
</dbReference>
<feature type="domain" description="Cation efflux protein cytoplasmic" evidence="9">
    <location>
        <begin position="306"/>
        <end position="366"/>
    </location>
</feature>
<dbReference type="InterPro" id="IPR050291">
    <property type="entry name" value="CDF_Transporter"/>
</dbReference>
<feature type="transmembrane region" description="Helical" evidence="7">
    <location>
        <begin position="161"/>
        <end position="181"/>
    </location>
</feature>
<keyword evidence="4 7" id="KW-0812">Transmembrane</keyword>
<dbReference type="Pfam" id="PF01545">
    <property type="entry name" value="Cation_efflux"/>
    <property type="match status" value="1"/>
</dbReference>
<proteinExistence type="inferred from homology"/>
<evidence type="ECO:0000256" key="7">
    <source>
        <dbReference type="SAM" id="Phobius"/>
    </source>
</evidence>
<keyword evidence="6 7" id="KW-0472">Membrane</keyword>
<dbReference type="PANTHER" id="PTHR43840:SF50">
    <property type="entry name" value="MANGANESE EFFLUX SYSTEM PROTEIN MNES"/>
    <property type="match status" value="1"/>
</dbReference>
<comment type="subcellular location">
    <subcellularLocation>
        <location evidence="1">Membrane</location>
        <topology evidence="1">Multi-pass membrane protein</topology>
    </subcellularLocation>
</comment>
<dbReference type="InterPro" id="IPR002524">
    <property type="entry name" value="Cation_efflux"/>
</dbReference>
<comment type="caution">
    <text evidence="10">The sequence shown here is derived from an EMBL/GenBank/DDBJ whole genome shotgun (WGS) entry which is preliminary data.</text>
</comment>
<dbReference type="EMBL" id="JACRTG010000008">
    <property type="protein sequence ID" value="MBC8587171.1"/>
    <property type="molecule type" value="Genomic_DNA"/>
</dbReference>
<evidence type="ECO:0000256" key="1">
    <source>
        <dbReference type="ARBA" id="ARBA00004141"/>
    </source>
</evidence>
<feature type="transmembrane region" description="Helical" evidence="7">
    <location>
        <begin position="188"/>
        <end position="205"/>
    </location>
</feature>
<dbReference type="Pfam" id="PF16916">
    <property type="entry name" value="ZT_dimer"/>
    <property type="match status" value="2"/>
</dbReference>
<dbReference type="FunFam" id="1.20.1510.10:FF:000006">
    <property type="entry name" value="Divalent cation efflux transporter"/>
    <property type="match status" value="1"/>
</dbReference>
<feature type="transmembrane region" description="Helical" evidence="7">
    <location>
        <begin position="20"/>
        <end position="51"/>
    </location>
</feature>
<reference evidence="10" key="1">
    <citation type="submission" date="2020-08" db="EMBL/GenBank/DDBJ databases">
        <title>Genome public.</title>
        <authorList>
            <person name="Liu C."/>
            <person name="Sun Q."/>
        </authorList>
    </citation>
    <scope>NUCLEOTIDE SEQUENCE</scope>
    <source>
        <strain evidence="10">BX21</strain>
    </source>
</reference>
<evidence type="ECO:0000259" key="9">
    <source>
        <dbReference type="Pfam" id="PF16916"/>
    </source>
</evidence>
<dbReference type="NCBIfam" id="TIGR01297">
    <property type="entry name" value="CDF"/>
    <property type="match status" value="1"/>
</dbReference>
<dbReference type="InterPro" id="IPR058533">
    <property type="entry name" value="Cation_efflux_TM"/>
</dbReference>
<feature type="transmembrane region" description="Helical" evidence="7">
    <location>
        <begin position="90"/>
        <end position="108"/>
    </location>
</feature>